<dbReference type="PANTHER" id="PTHR30037:SF3">
    <property type="entry name" value="BLR0857 PROTEIN"/>
    <property type="match status" value="1"/>
</dbReference>
<protein>
    <submittedName>
        <fullName evidence="2">3-methyladenine DNA glycosylase</fullName>
    </submittedName>
    <submittedName>
        <fullName evidence="1">DNA-3-methyladenine glycosylase I</fullName>
        <ecNumber evidence="1">3.2.2.20</ecNumber>
    </submittedName>
</protein>
<keyword evidence="3" id="KW-1185">Reference proteome</keyword>
<dbReference type="Gene3D" id="1.10.340.30">
    <property type="entry name" value="Hypothetical protein, domain 2"/>
    <property type="match status" value="1"/>
</dbReference>
<dbReference type="OrthoDB" id="9795156at2"/>
<evidence type="ECO:0000313" key="3">
    <source>
        <dbReference type="Proteomes" id="UP000217448"/>
    </source>
</evidence>
<dbReference type="EC" id="3.2.2.20" evidence="1"/>
<keyword evidence="1" id="KW-0378">Hydrolase</keyword>
<dbReference type="GO" id="GO:0006284">
    <property type="term" value="P:base-excision repair"/>
    <property type="evidence" value="ECO:0007669"/>
    <property type="project" value="InterPro"/>
</dbReference>
<keyword evidence="1" id="KW-0326">Glycosidase</keyword>
<reference evidence="2" key="1">
    <citation type="submission" date="2017-09" db="EMBL/GenBank/DDBJ databases">
        <title>Yangia sp. SAOS 153D whole genome sequencing.</title>
        <authorList>
            <person name="Verma A."/>
            <person name="Krishnamurthi S."/>
        </authorList>
    </citation>
    <scope>NUCLEOTIDE SEQUENCE [LARGE SCALE GENOMIC DNA]</scope>
    <source>
        <strain evidence="2">SAOS 153D</strain>
    </source>
</reference>
<dbReference type="Proteomes" id="UP000217448">
    <property type="component" value="Unassembled WGS sequence"/>
</dbReference>
<dbReference type="InterPro" id="IPR005019">
    <property type="entry name" value="Adenine_glyco"/>
</dbReference>
<dbReference type="SUPFAM" id="SSF48150">
    <property type="entry name" value="DNA-glycosylase"/>
    <property type="match status" value="1"/>
</dbReference>
<dbReference type="AlphaFoldDB" id="A0A2A3JZI0"/>
<dbReference type="EMBL" id="NTHN01000033">
    <property type="protein sequence ID" value="PBD20583.1"/>
    <property type="molecule type" value="Genomic_DNA"/>
</dbReference>
<dbReference type="GO" id="GO:0008725">
    <property type="term" value="F:DNA-3-methyladenine glycosylase activity"/>
    <property type="evidence" value="ECO:0007669"/>
    <property type="project" value="UniProtKB-EC"/>
</dbReference>
<accession>A0A2A3JZI0</accession>
<dbReference type="InterPro" id="IPR052891">
    <property type="entry name" value="DNA-3mA_glycosylase"/>
</dbReference>
<dbReference type="RefSeq" id="WP_095880961.1">
    <property type="nucleotide sequence ID" value="NZ_NTHN02000036.1"/>
</dbReference>
<name>A0A2A3JZI0_9RHOB</name>
<reference evidence="3" key="2">
    <citation type="submission" date="2023-07" db="EMBL/GenBank/DDBJ databases">
        <title>Yangia mangrovi SAOS 153D genome.</title>
        <authorList>
            <person name="Verma A."/>
            <person name="Pal Y."/>
            <person name="Sundharam S."/>
            <person name="Bisht B."/>
            <person name="Srinivasan K."/>
        </authorList>
    </citation>
    <scope>NUCLEOTIDE SEQUENCE [LARGE SCALE GENOMIC DNA]</scope>
    <source>
        <strain evidence="3">SAOS 153D</strain>
    </source>
</reference>
<sequence>MRTFDEILAIAAERHGGQEAALAGIPAPLSPDEIAMQPDARFLAAMARGIFQAGISWSVVEAKWPGIEEAFHGFEPARVAMIEGDAFDALLSDTRVIRSGPKLAAIRDNAAFLTEVAAEAGSFARKIADWPVTEFDALLDWLKRSGARLGGNTGAYMLRTMGKDGYVLSRDVVGRLNAEGVIDKPPSSRKALAAVQEAFNTWAEDSGLPHTTISRVLARSIG</sequence>
<gene>
    <name evidence="1" type="ORF">CLG85_017765</name>
    <name evidence="2" type="ORF">CLG85_03215</name>
</gene>
<dbReference type="PANTHER" id="PTHR30037">
    <property type="entry name" value="DNA-3-METHYLADENINE GLYCOSYLASE 1"/>
    <property type="match status" value="1"/>
</dbReference>
<organism evidence="2">
    <name type="scientific">Alloyangia mangrovi</name>
    <dbReference type="NCBI Taxonomy" id="1779329"/>
    <lineage>
        <taxon>Bacteria</taxon>
        <taxon>Pseudomonadati</taxon>
        <taxon>Pseudomonadota</taxon>
        <taxon>Alphaproteobacteria</taxon>
        <taxon>Rhodobacterales</taxon>
        <taxon>Roseobacteraceae</taxon>
        <taxon>Alloyangia</taxon>
    </lineage>
</organism>
<evidence type="ECO:0000313" key="2">
    <source>
        <dbReference type="EMBL" id="PBD20583.1"/>
    </source>
</evidence>
<dbReference type="InterPro" id="IPR011257">
    <property type="entry name" value="DNA_glycosylase"/>
</dbReference>
<dbReference type="Pfam" id="PF03352">
    <property type="entry name" value="Adenine_glyco"/>
    <property type="match status" value="1"/>
</dbReference>
<dbReference type="EMBL" id="NTHN02000036">
    <property type="protein sequence ID" value="MCT4372061.1"/>
    <property type="molecule type" value="Genomic_DNA"/>
</dbReference>
<comment type="caution">
    <text evidence="2">The sequence shown here is derived from an EMBL/GenBank/DDBJ whole genome shotgun (WGS) entry which is preliminary data.</text>
</comment>
<reference evidence="1" key="3">
    <citation type="submission" date="2024-05" db="EMBL/GenBank/DDBJ databases">
        <title>Yangia mangrovi SAOS 153D genome.</title>
        <authorList>
            <person name="Verma A."/>
            <person name="Pal Y."/>
            <person name="Sundharam S."/>
            <person name="Bisht B."/>
            <person name="Srinivasan K."/>
        </authorList>
    </citation>
    <scope>NUCLEOTIDE SEQUENCE</scope>
    <source>
        <strain evidence="1">SAOS 153D</strain>
    </source>
</reference>
<evidence type="ECO:0000313" key="1">
    <source>
        <dbReference type="EMBL" id="MCT4372061.1"/>
    </source>
</evidence>
<proteinExistence type="predicted"/>